<dbReference type="InterPro" id="IPR003538">
    <property type="entry name" value="TonB"/>
</dbReference>
<keyword evidence="8" id="KW-1133">Transmembrane helix</keyword>
<evidence type="ECO:0000313" key="12">
    <source>
        <dbReference type="EMBL" id="TVO75823.1"/>
    </source>
</evidence>
<evidence type="ECO:0000256" key="3">
    <source>
        <dbReference type="ARBA" id="ARBA00022448"/>
    </source>
</evidence>
<comment type="similarity">
    <text evidence="2 10">Belongs to the TonB family.</text>
</comment>
<keyword evidence="6" id="KW-0812">Transmembrane</keyword>
<dbReference type="AlphaFoldDB" id="A0A557SEL2"/>
<protein>
    <recommendedName>
        <fullName evidence="10">Protein TonB</fullName>
    </recommendedName>
</protein>
<dbReference type="InterPro" id="IPR051045">
    <property type="entry name" value="TonB-dependent_transducer"/>
</dbReference>
<dbReference type="OrthoDB" id="9115347at2"/>
<dbReference type="EMBL" id="VMNH01000007">
    <property type="protein sequence ID" value="TVO75823.1"/>
    <property type="molecule type" value="Genomic_DNA"/>
</dbReference>
<dbReference type="PANTHER" id="PTHR33446">
    <property type="entry name" value="PROTEIN TONB-RELATED"/>
    <property type="match status" value="1"/>
</dbReference>
<evidence type="ECO:0000256" key="2">
    <source>
        <dbReference type="ARBA" id="ARBA00006555"/>
    </source>
</evidence>
<dbReference type="PROSITE" id="PS52015">
    <property type="entry name" value="TONB_CTD"/>
    <property type="match status" value="1"/>
</dbReference>
<dbReference type="GO" id="GO:0015891">
    <property type="term" value="P:siderophore transport"/>
    <property type="evidence" value="ECO:0007669"/>
    <property type="project" value="InterPro"/>
</dbReference>
<dbReference type="GO" id="GO:0015031">
    <property type="term" value="P:protein transport"/>
    <property type="evidence" value="ECO:0007669"/>
    <property type="project" value="UniProtKB-UniRule"/>
</dbReference>
<evidence type="ECO:0000256" key="5">
    <source>
        <dbReference type="ARBA" id="ARBA00022519"/>
    </source>
</evidence>
<dbReference type="SUPFAM" id="SSF74653">
    <property type="entry name" value="TolA/TonB C-terminal domain"/>
    <property type="match status" value="1"/>
</dbReference>
<keyword evidence="5 10" id="KW-0997">Cell inner membrane</keyword>
<evidence type="ECO:0000256" key="9">
    <source>
        <dbReference type="ARBA" id="ARBA00023136"/>
    </source>
</evidence>
<evidence type="ECO:0000256" key="6">
    <source>
        <dbReference type="ARBA" id="ARBA00022692"/>
    </source>
</evidence>
<keyword evidence="10" id="KW-0735">Signal-anchor</keyword>
<dbReference type="InterPro" id="IPR037682">
    <property type="entry name" value="TonB_C"/>
</dbReference>
<dbReference type="PRINTS" id="PR01374">
    <property type="entry name" value="TONBPROTEIN"/>
</dbReference>
<dbReference type="GO" id="GO:0030288">
    <property type="term" value="C:outer membrane-bounded periplasmic space"/>
    <property type="evidence" value="ECO:0007669"/>
    <property type="project" value="InterPro"/>
</dbReference>
<sequence>MSIRIASILFSILAHGTAFIYLDSFISLDKPTGVETGQGMKVTLVRAEKKIPSMQPQHSIALPDTPVKSEQKPLEYKEVVADSVAVSSEIKQISTLDVDQINARSPTSAGKFNSVEEKVPSTKKRKLIKPRPVKALPPPAQIVAPQLPSKAAPLVVATVAPESNSVWVESRTLVPSSDQSDQLPAIEQTYTQALAEAIERNKHYPLRARKKGQQGEVTVRFTILKDGSISQVQISSSSHFSVLDRAASKAVESLSRFRPIPDQLKRDRWDFQVPVRFAVN</sequence>
<keyword evidence="13" id="KW-1185">Reference proteome</keyword>
<dbReference type="InterPro" id="IPR006260">
    <property type="entry name" value="TonB/TolA_C"/>
</dbReference>
<dbReference type="GO" id="GO:0055085">
    <property type="term" value="P:transmembrane transport"/>
    <property type="evidence" value="ECO:0007669"/>
    <property type="project" value="InterPro"/>
</dbReference>
<evidence type="ECO:0000256" key="8">
    <source>
        <dbReference type="ARBA" id="ARBA00022989"/>
    </source>
</evidence>
<accession>A0A557SEL2</accession>
<dbReference type="RefSeq" id="WP_144358403.1">
    <property type="nucleotide sequence ID" value="NZ_VMNH01000007.1"/>
</dbReference>
<dbReference type="NCBIfam" id="TIGR01352">
    <property type="entry name" value="tonB_Cterm"/>
    <property type="match status" value="1"/>
</dbReference>
<keyword evidence="9" id="KW-0472">Membrane</keyword>
<reference evidence="12 13" key="1">
    <citation type="submission" date="2019-07" db="EMBL/GenBank/DDBJ databases">
        <title>The pathways for chlorine oxyanion respiration interact through the shared metabolite chlorate.</title>
        <authorList>
            <person name="Barnum T.P."/>
            <person name="Cheng Y."/>
            <person name="Hill K.A."/>
            <person name="Lucas L.N."/>
            <person name="Carlson H.K."/>
            <person name="Coates J.D."/>
        </authorList>
    </citation>
    <scope>NUCLEOTIDE SEQUENCE [LARGE SCALE GENOMIC DNA]</scope>
    <source>
        <strain evidence="12 13">BK-1</strain>
    </source>
</reference>
<dbReference type="GO" id="GO:0031992">
    <property type="term" value="F:energy transducer activity"/>
    <property type="evidence" value="ECO:0007669"/>
    <property type="project" value="InterPro"/>
</dbReference>
<dbReference type="Gene3D" id="3.30.1150.10">
    <property type="match status" value="1"/>
</dbReference>
<gene>
    <name evidence="12" type="ORF">FHP88_07435</name>
</gene>
<evidence type="ECO:0000256" key="10">
    <source>
        <dbReference type="RuleBase" id="RU362123"/>
    </source>
</evidence>
<evidence type="ECO:0000256" key="4">
    <source>
        <dbReference type="ARBA" id="ARBA00022475"/>
    </source>
</evidence>
<comment type="subcellular location">
    <subcellularLocation>
        <location evidence="1 10">Cell inner membrane</location>
        <topology evidence="1 10">Single-pass membrane protein</topology>
        <orientation evidence="1 10">Periplasmic side</orientation>
    </subcellularLocation>
</comment>
<evidence type="ECO:0000256" key="1">
    <source>
        <dbReference type="ARBA" id="ARBA00004383"/>
    </source>
</evidence>
<dbReference type="PANTHER" id="PTHR33446:SF2">
    <property type="entry name" value="PROTEIN TONB"/>
    <property type="match status" value="1"/>
</dbReference>
<comment type="caution">
    <text evidence="12">The sequence shown here is derived from an EMBL/GenBank/DDBJ whole genome shotgun (WGS) entry which is preliminary data.</text>
</comment>
<keyword evidence="3 10" id="KW-0813">Transport</keyword>
<evidence type="ECO:0000259" key="11">
    <source>
        <dbReference type="PROSITE" id="PS52015"/>
    </source>
</evidence>
<dbReference type="GO" id="GO:0098797">
    <property type="term" value="C:plasma membrane protein complex"/>
    <property type="evidence" value="ECO:0007669"/>
    <property type="project" value="TreeGrafter"/>
</dbReference>
<organism evidence="12 13">
    <name type="scientific">Sedimenticola selenatireducens</name>
    <dbReference type="NCBI Taxonomy" id="191960"/>
    <lineage>
        <taxon>Bacteria</taxon>
        <taxon>Pseudomonadati</taxon>
        <taxon>Pseudomonadota</taxon>
        <taxon>Gammaproteobacteria</taxon>
        <taxon>Chromatiales</taxon>
        <taxon>Sedimenticolaceae</taxon>
        <taxon>Sedimenticola</taxon>
    </lineage>
</organism>
<dbReference type="Proteomes" id="UP000316649">
    <property type="component" value="Unassembled WGS sequence"/>
</dbReference>
<comment type="function">
    <text evidence="10">Interacts with outer membrane receptor proteins that carry out high-affinity binding and energy dependent uptake into the periplasmic space of specific substrates. It could act to transduce energy from the cytoplasmic membrane to specific energy-requiring processes in the outer membrane, resulting in the release into the periplasm of ligands bound by these outer membrane proteins.</text>
</comment>
<keyword evidence="4 10" id="KW-1003">Cell membrane</keyword>
<feature type="domain" description="TonB C-terminal" evidence="11">
    <location>
        <begin position="189"/>
        <end position="280"/>
    </location>
</feature>
<evidence type="ECO:0000313" key="13">
    <source>
        <dbReference type="Proteomes" id="UP000316649"/>
    </source>
</evidence>
<proteinExistence type="inferred from homology"/>
<name>A0A557SEL2_9GAMM</name>
<dbReference type="Pfam" id="PF03544">
    <property type="entry name" value="TonB_C"/>
    <property type="match status" value="1"/>
</dbReference>
<keyword evidence="7 10" id="KW-0653">Protein transport</keyword>
<evidence type="ECO:0000256" key="7">
    <source>
        <dbReference type="ARBA" id="ARBA00022927"/>
    </source>
</evidence>